<accession>A0A3G2GRR6</accession>
<dbReference type="Pfam" id="PF03392">
    <property type="entry name" value="OS-D"/>
    <property type="match status" value="1"/>
</dbReference>
<reference evidence="2" key="1">
    <citation type="submission" date="2017-12" db="EMBL/GenBank/DDBJ databases">
        <authorList>
            <person name="Song Y."/>
        </authorList>
    </citation>
    <scope>NUCLEOTIDE SEQUENCE</scope>
    <source>
        <tissue evidence="2">Antennae</tissue>
    </source>
</reference>
<dbReference type="SUPFAM" id="SSF100910">
    <property type="entry name" value="Chemosensory protein Csp2"/>
    <property type="match status" value="1"/>
</dbReference>
<dbReference type="InterPro" id="IPR036682">
    <property type="entry name" value="OS_D_A10/PebIII_sf"/>
</dbReference>
<feature type="signal peptide" evidence="1">
    <location>
        <begin position="1"/>
        <end position="18"/>
    </location>
</feature>
<feature type="chain" id="PRO_5018118665" evidence="1">
    <location>
        <begin position="19"/>
        <end position="125"/>
    </location>
</feature>
<evidence type="ECO:0000313" key="2">
    <source>
        <dbReference type="EMBL" id="AYN07339.1"/>
    </source>
</evidence>
<dbReference type="PANTHER" id="PTHR11257">
    <property type="entry name" value="CHEMOSENSORY PROTEIN-RELATED"/>
    <property type="match status" value="1"/>
</dbReference>
<dbReference type="AlphaFoldDB" id="A0A3G2GRR6"/>
<proteinExistence type="evidence at transcript level"/>
<name>A0A3G2GRR6_9HEMI</name>
<dbReference type="InterPro" id="IPR005055">
    <property type="entry name" value="A10/PebIII"/>
</dbReference>
<sequence>MNAILALLVLGLAGLVAAQGQGGPQYTTRFDNVNLDDILSNDRLYRKYYDCLMSRGKCTPDGKELKERLPEAMRTRCEKCTPRQKAGAEKVVRFLLKKKPADYEALERLYDPTQAYRKFLLSKKQ</sequence>
<protein>
    <submittedName>
        <fullName evidence="2">Chemosensory protein 11</fullName>
    </submittedName>
</protein>
<dbReference type="Gene3D" id="1.10.2080.10">
    <property type="entry name" value="Insect odorant-binding protein A10/Ejaculatory bulb-specific protein 3"/>
    <property type="match status" value="1"/>
</dbReference>
<gene>
    <name evidence="2" type="primary">CSP11</name>
</gene>
<organism evidence="2">
    <name type="scientific">Yemma signatus</name>
    <dbReference type="NCBI Taxonomy" id="300820"/>
    <lineage>
        <taxon>Eukaryota</taxon>
        <taxon>Metazoa</taxon>
        <taxon>Ecdysozoa</taxon>
        <taxon>Arthropoda</taxon>
        <taxon>Hexapoda</taxon>
        <taxon>Insecta</taxon>
        <taxon>Pterygota</taxon>
        <taxon>Neoptera</taxon>
        <taxon>Paraneoptera</taxon>
        <taxon>Hemiptera</taxon>
        <taxon>Heteroptera</taxon>
        <taxon>Panheteroptera</taxon>
        <taxon>Pentatomomorpha</taxon>
        <taxon>Lygaeoidea</taxon>
        <taxon>Berytidae</taxon>
        <taxon>Yemma</taxon>
    </lineage>
</organism>
<evidence type="ECO:0000256" key="1">
    <source>
        <dbReference type="SAM" id="SignalP"/>
    </source>
</evidence>
<keyword evidence="1" id="KW-0732">Signal</keyword>
<dbReference type="EMBL" id="MG719255">
    <property type="protein sequence ID" value="AYN07339.1"/>
    <property type="molecule type" value="mRNA"/>
</dbReference>
<dbReference type="PANTHER" id="PTHR11257:SF12">
    <property type="entry name" value="EJACULATORY BULB-SPECIFIC PROTEIN 3-RELATED"/>
    <property type="match status" value="1"/>
</dbReference>